<dbReference type="InterPro" id="IPR020845">
    <property type="entry name" value="AMP-binding_CS"/>
</dbReference>
<dbReference type="EC" id="6.2.1.3" evidence="6 7"/>
<dbReference type="OrthoDB" id="1700726at2759"/>
<evidence type="ECO:0000256" key="5">
    <source>
        <dbReference type="ARBA" id="ARBA00022840"/>
    </source>
</evidence>
<evidence type="ECO:0000313" key="11">
    <source>
        <dbReference type="EMBL" id="CAG8513447.1"/>
    </source>
</evidence>
<dbReference type="Gene3D" id="3.40.50.12780">
    <property type="entry name" value="N-terminal domain of ligase-like"/>
    <property type="match status" value="1"/>
</dbReference>
<reference evidence="11" key="1">
    <citation type="submission" date="2021-06" db="EMBL/GenBank/DDBJ databases">
        <authorList>
            <person name="Kallberg Y."/>
            <person name="Tangrot J."/>
            <person name="Rosling A."/>
        </authorList>
    </citation>
    <scope>NUCLEOTIDE SEQUENCE</scope>
    <source>
        <strain evidence="11">IA702</strain>
    </source>
</reference>
<dbReference type="PANTHER" id="PTHR43272:SF33">
    <property type="entry name" value="AMP-BINDING DOMAIN-CONTAINING PROTEIN-RELATED"/>
    <property type="match status" value="1"/>
</dbReference>
<dbReference type="EMBL" id="CAJVPJ010000338">
    <property type="protein sequence ID" value="CAG8513447.1"/>
    <property type="molecule type" value="Genomic_DNA"/>
</dbReference>
<dbReference type="Pfam" id="PF08648">
    <property type="entry name" value="SNRNP27"/>
    <property type="match status" value="1"/>
</dbReference>
<evidence type="ECO:0000256" key="7">
    <source>
        <dbReference type="RuleBase" id="RU369030"/>
    </source>
</evidence>
<dbReference type="CDD" id="cd05927">
    <property type="entry name" value="LC-FACS_euk"/>
    <property type="match status" value="1"/>
</dbReference>
<organism evidence="11 12">
    <name type="scientific">Paraglomus occultum</name>
    <dbReference type="NCBI Taxonomy" id="144539"/>
    <lineage>
        <taxon>Eukaryota</taxon>
        <taxon>Fungi</taxon>
        <taxon>Fungi incertae sedis</taxon>
        <taxon>Mucoromycota</taxon>
        <taxon>Glomeromycotina</taxon>
        <taxon>Glomeromycetes</taxon>
        <taxon>Paraglomerales</taxon>
        <taxon>Paraglomeraceae</taxon>
        <taxon>Paraglomus</taxon>
    </lineage>
</organism>
<dbReference type="Pfam" id="PF00501">
    <property type="entry name" value="AMP-binding"/>
    <property type="match status" value="1"/>
</dbReference>
<keyword evidence="3 7" id="KW-0547">Nucleotide-binding</keyword>
<dbReference type="GO" id="GO:0004467">
    <property type="term" value="F:long-chain fatty acid-CoA ligase activity"/>
    <property type="evidence" value="ECO:0007669"/>
    <property type="project" value="UniProtKB-EC"/>
</dbReference>
<evidence type="ECO:0000256" key="3">
    <source>
        <dbReference type="ARBA" id="ARBA00022741"/>
    </source>
</evidence>
<dbReference type="GO" id="GO:0008380">
    <property type="term" value="P:RNA splicing"/>
    <property type="evidence" value="ECO:0007669"/>
    <property type="project" value="InterPro"/>
</dbReference>
<keyword evidence="2 7" id="KW-0436">Ligase</keyword>
<feature type="compositionally biased region" description="Basic and acidic residues" evidence="8">
    <location>
        <begin position="43"/>
        <end position="55"/>
    </location>
</feature>
<dbReference type="GO" id="GO:0005524">
    <property type="term" value="F:ATP binding"/>
    <property type="evidence" value="ECO:0007669"/>
    <property type="project" value="UniProtKB-KW"/>
</dbReference>
<name>A0A9N9A0Z4_9GLOM</name>
<feature type="compositionally biased region" description="Basic and acidic residues" evidence="8">
    <location>
        <begin position="10"/>
        <end position="36"/>
    </location>
</feature>
<sequence>MPRSPSPRSEYSRRNHGHSDYRDSYRDRDRPSEDVHPRRRSRSPRDKYDRRDRRSQVVAEFNLNGSRKDESVNAVEVNIDPDEEPEKALMAFMGIAGFSTTKGAKVTGNDMSAVNIKKQRQYRQYMNRRGGFNRLPVQPQLQKITEICEMPIQYSVEVANAPTIPGEGKPRRNALLPDRLISHPPGVTTLWENFLRGVRLSEGGNFLGTRRIEDGVAKEYVWQTYPEVQARVSNIGSGLRKLGLGTYKPLGFFLINCAEWTIAEIACYQYSFITVPLYDTLGIDAIEYIINQTEMEFIVASHNKVQILLDNKQRLPHIKHVVVTDGIPEDMLDAAAKANVQLHEFTQIEKNGATDPVEAVHPKPEDIAIICYTSGTTGTPKGAILTHNNLTATIGSLVYLADKKKMFLPSKDDVHISYLPLAHVMERCDEVAVIYGGGKVGYYQGDTLKLLDDIAELKPTVFVSVPRLFNRVYDKVMAGVKAKGGIAQTLFHMAYNQKKSLLSRGIINHWFWDRIVFAPIRARLGGRVKNMLSGSAPIQADVLDFLKICFSANVYEGYGSTENTAGATITMYGDTTAGHVGAPQLCNEIKLVDVPSMDYTSQDKPFPRGEICLRGNAVFKGYYKLPDKTEEALDKDGWFHTGDIGMWDEQGRLKIIDRVKNIFKLAQGEYIAPEKIEIVYQKHELIAQAFVHGDSLQAALVGIIVPDEEQLLIWAKNNGHEGKSFKELCESSEVNAHILQALTKFGKQNDLKGFENVKKIYLCSELFSIENDLFTPTFKLKRHQAKQRFQAQIDAMYAELQ</sequence>
<comment type="caution">
    <text evidence="11">The sequence shown here is derived from an EMBL/GenBank/DDBJ whole genome shotgun (WGS) entry which is preliminary data.</text>
</comment>
<evidence type="ECO:0000256" key="2">
    <source>
        <dbReference type="ARBA" id="ARBA00022598"/>
    </source>
</evidence>
<protein>
    <recommendedName>
        <fullName evidence="6 7">Long-chain-fatty-acid--CoA ligase</fullName>
        <ecNumber evidence="6 7">6.2.1.3</ecNumber>
    </recommendedName>
</protein>
<dbReference type="PANTHER" id="PTHR43272">
    <property type="entry name" value="LONG-CHAIN-FATTY-ACID--COA LIGASE"/>
    <property type="match status" value="1"/>
</dbReference>
<feature type="domain" description="U4/U6.U5 small nuclear ribonucleoprotein 27kDa protein" evidence="10">
    <location>
        <begin position="85"/>
        <end position="134"/>
    </location>
</feature>
<evidence type="ECO:0000259" key="10">
    <source>
        <dbReference type="Pfam" id="PF08648"/>
    </source>
</evidence>
<dbReference type="AlphaFoldDB" id="A0A9N9A0Z4"/>
<keyword evidence="5 7" id="KW-0067">ATP-binding</keyword>
<comment type="similarity">
    <text evidence="1 7">Belongs to the ATP-dependent AMP-binding enzyme family.</text>
</comment>
<evidence type="ECO:0000256" key="6">
    <source>
        <dbReference type="ARBA" id="ARBA00026121"/>
    </source>
</evidence>
<dbReference type="InterPro" id="IPR000873">
    <property type="entry name" value="AMP-dep_synth/lig_dom"/>
</dbReference>
<feature type="region of interest" description="Disordered" evidence="8">
    <location>
        <begin position="1"/>
        <end position="57"/>
    </location>
</feature>
<proteinExistence type="inferred from homology"/>
<evidence type="ECO:0000259" key="9">
    <source>
        <dbReference type="Pfam" id="PF00501"/>
    </source>
</evidence>
<evidence type="ECO:0000256" key="8">
    <source>
        <dbReference type="SAM" id="MobiDB-lite"/>
    </source>
</evidence>
<dbReference type="InterPro" id="IPR042099">
    <property type="entry name" value="ANL_N_sf"/>
</dbReference>
<evidence type="ECO:0000256" key="4">
    <source>
        <dbReference type="ARBA" id="ARBA00022832"/>
    </source>
</evidence>
<dbReference type="InterPro" id="IPR045311">
    <property type="entry name" value="LC-FACS_euk"/>
</dbReference>
<dbReference type="SUPFAM" id="SSF56801">
    <property type="entry name" value="Acetyl-CoA synthetase-like"/>
    <property type="match status" value="1"/>
</dbReference>
<dbReference type="PROSITE" id="PS00455">
    <property type="entry name" value="AMP_BINDING"/>
    <property type="match status" value="1"/>
</dbReference>
<comment type="function">
    <text evidence="7">Catalyzes the conversion of long-chain fatty acids to their active form acyl-CoAs for both synthesis of cellular lipids, and degradation via beta-oxidation.</text>
</comment>
<dbReference type="GO" id="GO:0016020">
    <property type="term" value="C:membrane"/>
    <property type="evidence" value="ECO:0007669"/>
    <property type="project" value="TreeGrafter"/>
</dbReference>
<dbReference type="InterPro" id="IPR013957">
    <property type="entry name" value="SNRNP27"/>
</dbReference>
<keyword evidence="7" id="KW-0443">Lipid metabolism</keyword>
<feature type="domain" description="AMP-dependent synthetase/ligase" evidence="9">
    <location>
        <begin position="218"/>
        <end position="623"/>
    </location>
</feature>
<evidence type="ECO:0000313" key="12">
    <source>
        <dbReference type="Proteomes" id="UP000789572"/>
    </source>
</evidence>
<dbReference type="Proteomes" id="UP000789572">
    <property type="component" value="Unassembled WGS sequence"/>
</dbReference>
<accession>A0A9N9A0Z4</accession>
<evidence type="ECO:0000256" key="1">
    <source>
        <dbReference type="ARBA" id="ARBA00006432"/>
    </source>
</evidence>
<gene>
    <name evidence="11" type="ORF">POCULU_LOCUS3192</name>
</gene>
<keyword evidence="12" id="KW-1185">Reference proteome</keyword>
<comment type="catalytic activity">
    <reaction evidence="7">
        <text>a long-chain fatty acid + ATP + CoA = a long-chain fatty acyl-CoA + AMP + diphosphate</text>
        <dbReference type="Rhea" id="RHEA:15421"/>
        <dbReference type="ChEBI" id="CHEBI:30616"/>
        <dbReference type="ChEBI" id="CHEBI:33019"/>
        <dbReference type="ChEBI" id="CHEBI:57287"/>
        <dbReference type="ChEBI" id="CHEBI:57560"/>
        <dbReference type="ChEBI" id="CHEBI:83139"/>
        <dbReference type="ChEBI" id="CHEBI:456215"/>
        <dbReference type="EC" id="6.2.1.3"/>
    </reaction>
</comment>
<keyword evidence="4 7" id="KW-0276">Fatty acid metabolism</keyword>
<dbReference type="GO" id="GO:0005783">
    <property type="term" value="C:endoplasmic reticulum"/>
    <property type="evidence" value="ECO:0007669"/>
    <property type="project" value="TreeGrafter"/>
</dbReference>